<protein>
    <submittedName>
        <fullName evidence="2">Spore coat protein</fullName>
    </submittedName>
</protein>
<evidence type="ECO:0000313" key="2">
    <source>
        <dbReference type="EMBL" id="RQX09933.1"/>
    </source>
</evidence>
<feature type="region of interest" description="Disordered" evidence="1">
    <location>
        <begin position="144"/>
        <end position="179"/>
    </location>
</feature>
<name>A0A3N9XR74_9ACTN</name>
<dbReference type="RefSeq" id="WP_124856177.1">
    <property type="nucleotide sequence ID" value="NZ_QGSY01000164.1"/>
</dbReference>
<reference evidence="2 3" key="1">
    <citation type="submission" date="2018-05" db="EMBL/GenBank/DDBJ databases">
        <title>Micromonospora from Atacama Desert.</title>
        <authorList>
            <person name="Carro L."/>
            <person name="Goodfellow M."/>
            <person name="Klenk H.-P."/>
        </authorList>
    </citation>
    <scope>NUCLEOTIDE SEQUENCE [LARGE SCALE GENOMIC DNA]</scope>
    <source>
        <strain evidence="2 3">LB32</strain>
    </source>
</reference>
<dbReference type="OrthoDB" id="9805604at2"/>
<dbReference type="Gene3D" id="3.40.50.11190">
    <property type="match status" value="1"/>
</dbReference>
<gene>
    <name evidence="2" type="ORF">DLJ58_12955</name>
</gene>
<dbReference type="Gene3D" id="3.40.50.2000">
    <property type="entry name" value="Glycogen Phosphorylase B"/>
    <property type="match status" value="1"/>
</dbReference>
<dbReference type="AlphaFoldDB" id="A0A3N9XR74"/>
<dbReference type="SUPFAM" id="SSF53756">
    <property type="entry name" value="UDP-Glycosyltransferase/glycogen phosphorylase"/>
    <property type="match status" value="2"/>
</dbReference>
<keyword evidence="2" id="KW-0946">Virion</keyword>
<evidence type="ECO:0000256" key="1">
    <source>
        <dbReference type="SAM" id="MobiDB-lite"/>
    </source>
</evidence>
<proteinExistence type="predicted"/>
<dbReference type="Proteomes" id="UP000266889">
    <property type="component" value="Unassembled WGS sequence"/>
</dbReference>
<dbReference type="EMBL" id="QGSY01000164">
    <property type="protein sequence ID" value="RQX09933.1"/>
    <property type="molecule type" value="Genomic_DNA"/>
</dbReference>
<evidence type="ECO:0000313" key="3">
    <source>
        <dbReference type="Proteomes" id="UP000266889"/>
    </source>
</evidence>
<keyword evidence="3" id="KW-1185">Reference proteome</keyword>
<accession>A0A3N9XR74</accession>
<organism evidence="2 3">
    <name type="scientific">Micromonospora arida</name>
    <dbReference type="NCBI Taxonomy" id="2203715"/>
    <lineage>
        <taxon>Bacteria</taxon>
        <taxon>Bacillati</taxon>
        <taxon>Actinomycetota</taxon>
        <taxon>Actinomycetes</taxon>
        <taxon>Micromonosporales</taxon>
        <taxon>Micromonosporaceae</taxon>
        <taxon>Micromonospora</taxon>
    </lineage>
</organism>
<feature type="compositionally biased region" description="Low complexity" evidence="1">
    <location>
        <begin position="156"/>
        <end position="179"/>
    </location>
</feature>
<comment type="caution">
    <text evidence="2">The sequence shown here is derived from an EMBL/GenBank/DDBJ whole genome shotgun (WGS) entry which is preliminary data.</text>
</comment>
<sequence>MSTPRVGLRCDAGPRRGVGHLVRCLALAEEFLARGADVTVFGTVERLDWATAELAARGIPLLPGPDSAAELVEVARRHHLDVFVLDSYELDPAGAGALRAAGVYTLAIIDGDSRGQVADLYLDQNFGAELPALGSGFGADLPALRSGPDRPGLRSAPELPGLESGPELPGLESGPELGSGLGAELPGRLLAGSGYALLRDTVINARPPVAPPATAVSRPRVLAFFGGTDAVGAAPLLTRVLVATGHPMDLTVIVGRPEIEAEVDDVAPGRGQTIRPVPPTTSLPALITEADLVVSAAGTSTWELCCLGAPGALVCVVDNQRESYTRVVRHGLAAGLGELPELTAGGVAGRAARATAARTLHGLLSSPQRRATLAARAWSTVDGQGRARVVDAVFDAVRAATVPG</sequence>
<keyword evidence="2" id="KW-0167">Capsid protein</keyword>